<name>A0A084B2P0_STACB</name>
<evidence type="ECO:0000259" key="2">
    <source>
        <dbReference type="Pfam" id="PF20237"/>
    </source>
</evidence>
<feature type="transmembrane region" description="Helical" evidence="1">
    <location>
        <begin position="288"/>
        <end position="306"/>
    </location>
</feature>
<dbReference type="OrthoDB" id="5342093at2759"/>
<dbReference type="HOGENOM" id="CLU_883317_0_0_1"/>
<dbReference type="PANTHER" id="PTHR34502">
    <property type="entry name" value="DUF6594 DOMAIN-CONTAINING PROTEIN-RELATED"/>
    <property type="match status" value="1"/>
</dbReference>
<feature type="transmembrane region" description="Helical" evidence="1">
    <location>
        <begin position="264"/>
        <end position="282"/>
    </location>
</feature>
<evidence type="ECO:0000313" key="4">
    <source>
        <dbReference type="Proteomes" id="UP000028045"/>
    </source>
</evidence>
<protein>
    <recommendedName>
        <fullName evidence="2">DUF6594 domain-containing protein</fullName>
    </recommendedName>
</protein>
<feature type="transmembrane region" description="Helical" evidence="1">
    <location>
        <begin position="237"/>
        <end position="257"/>
    </location>
</feature>
<gene>
    <name evidence="3" type="ORF">S7711_11347</name>
</gene>
<feature type="domain" description="DUF6594" evidence="2">
    <location>
        <begin position="8"/>
        <end position="301"/>
    </location>
</feature>
<keyword evidence="1" id="KW-1133">Transmembrane helix</keyword>
<dbReference type="PANTHER" id="PTHR34502:SF5">
    <property type="entry name" value="DUF6594 DOMAIN-CONTAINING PROTEIN"/>
    <property type="match status" value="1"/>
</dbReference>
<keyword evidence="1" id="KW-0812">Transmembrane</keyword>
<sequence length="315" mass="35287">MCPDKSNYAALAGFFSSWPDVLTIRRFRELQIRNLLFYQAELAHLEAELHELEDEDARQNPNPLHRVNFRWTPHMNGVNVTTATASNHGQGAGTSIPPVQPTPQTTASLLYRDKVLQIRRTLADYNDAVEQYKRLCSLPGAERLDMVFIHEWLNDNRYGNYFLAGDVEDVWTVGLGHGNFEAADASDFFTFEDQSKPALRLMSIVIFLHRFVSRFRSSSSGKIHHMDVSAHGVLDQAITTVAASIIPILPILIFYFVHETLIRIGLIIVFTAVFSVILVVGLRVKPHAALAITTAIAAIQVVYVGSTANESRQQN</sequence>
<dbReference type="InterPro" id="IPR046529">
    <property type="entry name" value="DUF6594"/>
</dbReference>
<evidence type="ECO:0000256" key="1">
    <source>
        <dbReference type="SAM" id="Phobius"/>
    </source>
</evidence>
<accession>A0A084B2P0</accession>
<keyword evidence="1" id="KW-0472">Membrane</keyword>
<proteinExistence type="predicted"/>
<dbReference type="EMBL" id="KL648193">
    <property type="protein sequence ID" value="KEY71819.1"/>
    <property type="molecule type" value="Genomic_DNA"/>
</dbReference>
<reference evidence="3 4" key="1">
    <citation type="journal article" date="2014" name="BMC Genomics">
        <title>Comparative genome sequencing reveals chemotype-specific gene clusters in the toxigenic black mold Stachybotrys.</title>
        <authorList>
            <person name="Semeiks J."/>
            <person name="Borek D."/>
            <person name="Otwinowski Z."/>
            <person name="Grishin N.V."/>
        </authorList>
    </citation>
    <scope>NUCLEOTIDE SEQUENCE [LARGE SCALE GENOMIC DNA]</scope>
    <source>
        <strain evidence="4">CBS 109288 / IBT 7711</strain>
    </source>
</reference>
<dbReference type="Pfam" id="PF20237">
    <property type="entry name" value="DUF6594"/>
    <property type="match status" value="1"/>
</dbReference>
<evidence type="ECO:0000313" key="3">
    <source>
        <dbReference type="EMBL" id="KEY71819.1"/>
    </source>
</evidence>
<dbReference type="AlphaFoldDB" id="A0A084B2P0"/>
<dbReference type="Proteomes" id="UP000028045">
    <property type="component" value="Unassembled WGS sequence"/>
</dbReference>
<keyword evidence="4" id="KW-1185">Reference proteome</keyword>
<organism evidence="3 4">
    <name type="scientific">Stachybotrys chartarum (strain CBS 109288 / IBT 7711)</name>
    <name type="common">Toxic black mold</name>
    <name type="synonym">Stilbospora chartarum</name>
    <dbReference type="NCBI Taxonomy" id="1280523"/>
    <lineage>
        <taxon>Eukaryota</taxon>
        <taxon>Fungi</taxon>
        <taxon>Dikarya</taxon>
        <taxon>Ascomycota</taxon>
        <taxon>Pezizomycotina</taxon>
        <taxon>Sordariomycetes</taxon>
        <taxon>Hypocreomycetidae</taxon>
        <taxon>Hypocreales</taxon>
        <taxon>Stachybotryaceae</taxon>
        <taxon>Stachybotrys</taxon>
    </lineage>
</organism>